<name>A0A0F6W9V9_9BACT</name>
<dbReference type="KEGG" id="samy:DB32_008254"/>
<keyword evidence="2" id="KW-1185">Reference proteome</keyword>
<evidence type="ECO:0000313" key="2">
    <source>
        <dbReference type="Proteomes" id="UP000034883"/>
    </source>
</evidence>
<reference evidence="1 2" key="1">
    <citation type="submission" date="2015-03" db="EMBL/GenBank/DDBJ databases">
        <title>Genome assembly of Sandaracinus amylolyticus DSM 53668.</title>
        <authorList>
            <person name="Sharma G."/>
            <person name="Subramanian S."/>
        </authorList>
    </citation>
    <scope>NUCLEOTIDE SEQUENCE [LARGE SCALE GENOMIC DNA]</scope>
    <source>
        <strain evidence="1 2">DSM 53668</strain>
    </source>
</reference>
<dbReference type="OrthoDB" id="8479157at2"/>
<dbReference type="Proteomes" id="UP000034883">
    <property type="component" value="Chromosome"/>
</dbReference>
<dbReference type="EMBL" id="CP011125">
    <property type="protein sequence ID" value="AKF11105.1"/>
    <property type="molecule type" value="Genomic_DNA"/>
</dbReference>
<proteinExistence type="predicted"/>
<gene>
    <name evidence="1" type="ORF">DB32_008254</name>
</gene>
<dbReference type="STRING" id="927083.DB32_008254"/>
<organism evidence="1 2">
    <name type="scientific">Sandaracinus amylolyticus</name>
    <dbReference type="NCBI Taxonomy" id="927083"/>
    <lineage>
        <taxon>Bacteria</taxon>
        <taxon>Pseudomonadati</taxon>
        <taxon>Myxococcota</taxon>
        <taxon>Polyangia</taxon>
        <taxon>Polyangiales</taxon>
        <taxon>Sandaracinaceae</taxon>
        <taxon>Sandaracinus</taxon>
    </lineage>
</organism>
<dbReference type="RefSeq" id="WP_053238006.1">
    <property type="nucleotide sequence ID" value="NZ_CP011125.1"/>
</dbReference>
<sequence length="157" mass="17367">MTLRRWEKKAFGALLGLSARAARAPVVRVAVPSFMRALAALTRRVRRPEVDEGDAASLGRAWQRYMPSPHLVPSTRVEGGTAYHEIRMRCPLRGSGDLAACHRLMAYDRALMAEHGARFVVLRPQAEPGVEVCEIAIRAASWPHDDLVPAHRLVRGA</sequence>
<accession>A0A0F6W9V9</accession>
<evidence type="ECO:0000313" key="1">
    <source>
        <dbReference type="EMBL" id="AKF11105.1"/>
    </source>
</evidence>
<protein>
    <submittedName>
        <fullName evidence="1">Uncharacterized protein</fullName>
    </submittedName>
</protein>
<dbReference type="AlphaFoldDB" id="A0A0F6W9V9"/>